<dbReference type="Gene3D" id="3.10.490.10">
    <property type="entry name" value="Gamma-glutamyl cyclotransferase-like"/>
    <property type="match status" value="1"/>
</dbReference>
<proteinExistence type="inferred from homology"/>
<comment type="similarity">
    <text evidence="1">Belongs to the gamma-glutamylcyclotransferase family.</text>
</comment>
<evidence type="ECO:0000313" key="6">
    <source>
        <dbReference type="EMBL" id="KAH7135242.1"/>
    </source>
</evidence>
<dbReference type="InterPro" id="IPR013024">
    <property type="entry name" value="GGCT-like"/>
</dbReference>
<dbReference type="CDD" id="cd06661">
    <property type="entry name" value="GGCT_like"/>
    <property type="match status" value="1"/>
</dbReference>
<name>A0A9P9IVN1_9PLEO</name>
<evidence type="ECO:0000256" key="4">
    <source>
        <dbReference type="SAM" id="MobiDB-lite"/>
    </source>
</evidence>
<dbReference type="EMBL" id="JAGMWT010000002">
    <property type="protein sequence ID" value="KAH7135242.1"/>
    <property type="molecule type" value="Genomic_DNA"/>
</dbReference>
<feature type="region of interest" description="Disordered" evidence="4">
    <location>
        <begin position="108"/>
        <end position="132"/>
    </location>
</feature>
<dbReference type="AlphaFoldDB" id="A0A9P9IVN1"/>
<dbReference type="InterPro" id="IPR045038">
    <property type="entry name" value="AIG2-like"/>
</dbReference>
<evidence type="ECO:0000256" key="3">
    <source>
        <dbReference type="ARBA" id="ARBA00030602"/>
    </source>
</evidence>
<evidence type="ECO:0000256" key="1">
    <source>
        <dbReference type="ARBA" id="ARBA00008861"/>
    </source>
</evidence>
<keyword evidence="7" id="KW-1185">Reference proteome</keyword>
<organism evidence="6 7">
    <name type="scientific">Dendryphion nanum</name>
    <dbReference type="NCBI Taxonomy" id="256645"/>
    <lineage>
        <taxon>Eukaryota</taxon>
        <taxon>Fungi</taxon>
        <taxon>Dikarya</taxon>
        <taxon>Ascomycota</taxon>
        <taxon>Pezizomycotina</taxon>
        <taxon>Dothideomycetes</taxon>
        <taxon>Pleosporomycetidae</taxon>
        <taxon>Pleosporales</taxon>
        <taxon>Torulaceae</taxon>
        <taxon>Dendryphion</taxon>
    </lineage>
</organism>
<dbReference type="GO" id="GO:0016740">
    <property type="term" value="F:transferase activity"/>
    <property type="evidence" value="ECO:0007669"/>
    <property type="project" value="UniProtKB-KW"/>
</dbReference>
<evidence type="ECO:0000259" key="5">
    <source>
        <dbReference type="Pfam" id="PF06094"/>
    </source>
</evidence>
<feature type="compositionally biased region" description="Basic and acidic residues" evidence="4">
    <location>
        <begin position="204"/>
        <end position="221"/>
    </location>
</feature>
<dbReference type="Pfam" id="PF06094">
    <property type="entry name" value="GGACT"/>
    <property type="match status" value="1"/>
</dbReference>
<dbReference type="InterPro" id="IPR036568">
    <property type="entry name" value="GGCT-like_sf"/>
</dbReference>
<protein>
    <recommendedName>
        <fullName evidence="3">Putative gamma-glutamylcyclotransferase</fullName>
    </recommendedName>
</protein>
<dbReference type="SUPFAM" id="SSF110857">
    <property type="entry name" value="Gamma-glutamyl cyclotransferase-like"/>
    <property type="match status" value="1"/>
</dbReference>
<reference evidence="6" key="1">
    <citation type="journal article" date="2021" name="Nat. Commun.">
        <title>Genetic determinants of endophytism in the Arabidopsis root mycobiome.</title>
        <authorList>
            <person name="Mesny F."/>
            <person name="Miyauchi S."/>
            <person name="Thiergart T."/>
            <person name="Pickel B."/>
            <person name="Atanasova L."/>
            <person name="Karlsson M."/>
            <person name="Huettel B."/>
            <person name="Barry K.W."/>
            <person name="Haridas S."/>
            <person name="Chen C."/>
            <person name="Bauer D."/>
            <person name="Andreopoulos W."/>
            <person name="Pangilinan J."/>
            <person name="LaButti K."/>
            <person name="Riley R."/>
            <person name="Lipzen A."/>
            <person name="Clum A."/>
            <person name="Drula E."/>
            <person name="Henrissat B."/>
            <person name="Kohler A."/>
            <person name="Grigoriev I.V."/>
            <person name="Martin F.M."/>
            <person name="Hacquard S."/>
        </authorList>
    </citation>
    <scope>NUCLEOTIDE SEQUENCE</scope>
    <source>
        <strain evidence="6">MPI-CAGE-CH-0243</strain>
    </source>
</reference>
<evidence type="ECO:0000313" key="7">
    <source>
        <dbReference type="Proteomes" id="UP000700596"/>
    </source>
</evidence>
<dbReference type="PANTHER" id="PTHR31544:SF2">
    <property type="entry name" value="AIG2-LIKE PROTEIN D"/>
    <property type="match status" value="1"/>
</dbReference>
<feature type="region of interest" description="Disordered" evidence="4">
    <location>
        <begin position="183"/>
        <end position="221"/>
    </location>
</feature>
<evidence type="ECO:0000256" key="2">
    <source>
        <dbReference type="ARBA" id="ARBA00022679"/>
    </source>
</evidence>
<gene>
    <name evidence="6" type="ORF">B0J11DRAFT_155589</name>
</gene>
<dbReference type="PANTHER" id="PTHR31544">
    <property type="entry name" value="AIG2-LIKE PROTEIN D"/>
    <property type="match status" value="1"/>
</dbReference>
<feature type="domain" description="Gamma-glutamylcyclotransferase AIG2-like" evidence="5">
    <location>
        <begin position="6"/>
        <end position="110"/>
    </location>
</feature>
<dbReference type="InterPro" id="IPR009288">
    <property type="entry name" value="AIG2-like_dom"/>
</dbReference>
<dbReference type="Proteomes" id="UP000700596">
    <property type="component" value="Unassembled WGS sequence"/>
</dbReference>
<comment type="caution">
    <text evidence="6">The sequence shown here is derived from an EMBL/GenBank/DDBJ whole genome shotgun (WGS) entry which is preliminary data.</text>
</comment>
<keyword evidence="2" id="KW-0808">Transferase</keyword>
<dbReference type="OrthoDB" id="1044435at2759"/>
<accession>A0A9P9IVN1</accession>
<sequence>MSHTSFFYGTLMAPPVLQRVIWGSSTAPNVSAHQRAQLKIRPAILHSYERRKVKYADYPGIIPADKKSSVRGTLVTGLTDGDIWRLDIFEGGDYKRVGVKVRVLEQEEGKKEGEGQEMGDLSQKEEDNVEGEEVEAEVYEWIGLKNDLEDDEWDFAHFVREKMVYWAGPDAIDEGFKDVDDAVAASQGGFDPTGGRGANGDITRALDQDAKEKKDLSGDSV</sequence>